<comment type="caution">
    <text evidence="1">The sequence shown here is derived from an EMBL/GenBank/DDBJ whole genome shotgun (WGS) entry which is preliminary data.</text>
</comment>
<dbReference type="EMBL" id="VIWY01000002">
    <property type="protein sequence ID" value="TWG24498.1"/>
    <property type="molecule type" value="Genomic_DNA"/>
</dbReference>
<keyword evidence="2" id="KW-1185">Reference proteome</keyword>
<gene>
    <name evidence="1" type="ORF">FHX34_1021054</name>
</gene>
<sequence length="68" mass="8100">MALPPFSFPGAPDHPIYIPLTLWEMYVVWVTKMLTRRREPFTFLGMNRSKRLTRRRFVDHLQVCTCAC</sequence>
<dbReference type="AlphaFoldDB" id="A0A561WKV6"/>
<evidence type="ECO:0000313" key="2">
    <source>
        <dbReference type="Proteomes" id="UP000320239"/>
    </source>
</evidence>
<evidence type="ECO:0000313" key="1">
    <source>
        <dbReference type="EMBL" id="TWG24498.1"/>
    </source>
</evidence>
<accession>A0A561WKV6</accession>
<name>A0A561WKV6_ACTTI</name>
<reference evidence="1 2" key="1">
    <citation type="submission" date="2019-06" db="EMBL/GenBank/DDBJ databases">
        <title>Sequencing the genomes of 1000 actinobacteria strains.</title>
        <authorList>
            <person name="Klenk H.-P."/>
        </authorList>
    </citation>
    <scope>NUCLEOTIDE SEQUENCE [LARGE SCALE GENOMIC DNA]</scope>
    <source>
        <strain evidence="1 2">DSM 43866</strain>
    </source>
</reference>
<organism evidence="1 2">
    <name type="scientific">Actinoplanes teichomyceticus</name>
    <dbReference type="NCBI Taxonomy" id="1867"/>
    <lineage>
        <taxon>Bacteria</taxon>
        <taxon>Bacillati</taxon>
        <taxon>Actinomycetota</taxon>
        <taxon>Actinomycetes</taxon>
        <taxon>Micromonosporales</taxon>
        <taxon>Micromonosporaceae</taxon>
        <taxon>Actinoplanes</taxon>
    </lineage>
</organism>
<proteinExistence type="predicted"/>
<protein>
    <submittedName>
        <fullName evidence="1">Uncharacterized protein</fullName>
    </submittedName>
</protein>
<dbReference type="Proteomes" id="UP000320239">
    <property type="component" value="Unassembled WGS sequence"/>
</dbReference>